<dbReference type="InterPro" id="IPR011250">
    <property type="entry name" value="OMP/PagP_B-barrel"/>
</dbReference>
<protein>
    <recommendedName>
        <fullName evidence="3">Outer membrane protein beta-barrel domain-containing protein</fullName>
    </recommendedName>
</protein>
<evidence type="ECO:0000313" key="5">
    <source>
        <dbReference type="Proteomes" id="UP000202485"/>
    </source>
</evidence>
<dbReference type="EMBL" id="FXYG01000004">
    <property type="protein sequence ID" value="SMX48243.1"/>
    <property type="molecule type" value="Genomic_DNA"/>
</dbReference>
<dbReference type="SUPFAM" id="SSF56925">
    <property type="entry name" value="OMPA-like"/>
    <property type="match status" value="1"/>
</dbReference>
<evidence type="ECO:0000313" key="4">
    <source>
        <dbReference type="EMBL" id="SMX48243.1"/>
    </source>
</evidence>
<reference evidence="5" key="1">
    <citation type="submission" date="2017-05" db="EMBL/GenBank/DDBJ databases">
        <authorList>
            <person name="Rodrigo-Torres L."/>
            <person name="Arahal R. D."/>
            <person name="Lucena T."/>
        </authorList>
    </citation>
    <scope>NUCLEOTIDE SEQUENCE [LARGE SCALE GENOMIC DNA]</scope>
    <source>
        <strain evidence="5">CECT 8715</strain>
    </source>
</reference>
<organism evidence="4 5">
    <name type="scientific">Ruegeria arenilitoris</name>
    <dbReference type="NCBI Taxonomy" id="1173585"/>
    <lineage>
        <taxon>Bacteria</taxon>
        <taxon>Pseudomonadati</taxon>
        <taxon>Pseudomonadota</taxon>
        <taxon>Alphaproteobacteria</taxon>
        <taxon>Rhodobacterales</taxon>
        <taxon>Roseobacteraceae</taxon>
        <taxon>Ruegeria</taxon>
    </lineage>
</organism>
<dbReference type="InterPro" id="IPR027385">
    <property type="entry name" value="Beta-barrel_OMP"/>
</dbReference>
<proteinExistence type="predicted"/>
<dbReference type="Pfam" id="PF13505">
    <property type="entry name" value="OMP_b-brl"/>
    <property type="match status" value="1"/>
</dbReference>
<feature type="signal peptide" evidence="2">
    <location>
        <begin position="1"/>
        <end position="25"/>
    </location>
</feature>
<evidence type="ECO:0000256" key="2">
    <source>
        <dbReference type="SAM" id="SignalP"/>
    </source>
</evidence>
<evidence type="ECO:0000256" key="1">
    <source>
        <dbReference type="ARBA" id="ARBA00022729"/>
    </source>
</evidence>
<keyword evidence="5" id="KW-1185">Reference proteome</keyword>
<feature type="domain" description="Outer membrane protein beta-barrel" evidence="3">
    <location>
        <begin position="12"/>
        <end position="221"/>
    </location>
</feature>
<name>A0A238KZK4_9RHOB</name>
<dbReference type="Gene3D" id="2.40.160.20">
    <property type="match status" value="1"/>
</dbReference>
<accession>A0A238KZK4</accession>
<evidence type="ECO:0000259" key="3">
    <source>
        <dbReference type="Pfam" id="PF13505"/>
    </source>
</evidence>
<keyword evidence="1 2" id="KW-0732">Signal</keyword>
<feature type="chain" id="PRO_5012782669" description="Outer membrane protein beta-barrel domain-containing protein" evidence="2">
    <location>
        <begin position="26"/>
        <end position="221"/>
    </location>
</feature>
<gene>
    <name evidence="4" type="ORF">RUA8715_03396</name>
</gene>
<dbReference type="OrthoDB" id="5643626at2"/>
<sequence length="221" mass="23771">MVFERSSLLTVVVAVSMIGAVPARAQEAPYVTGFLGITDMGDYDFDFFQTIPSVVVGQGTITTDNGVTYGLAVGLRVASNLRAEFELSYASNDTKEIGRPFTQYDGSFDATFGMANLWYDVPVQGRFKPYVGGGLGFARVSHDGQSGAGVTLVDDSDTAIAGQLGFGGRFQVGERGNIDIGYRYKTTGDLDFTTTQVFIPTDLTNGRYSSHSLILGYSYSF</sequence>
<dbReference type="RefSeq" id="WP_093964855.1">
    <property type="nucleotide sequence ID" value="NZ_FXYG01000004.1"/>
</dbReference>
<dbReference type="Proteomes" id="UP000202485">
    <property type="component" value="Unassembled WGS sequence"/>
</dbReference>
<dbReference type="AlphaFoldDB" id="A0A238KZK4"/>